<keyword evidence="1" id="KW-1133">Transmembrane helix</keyword>
<keyword evidence="1" id="KW-0812">Transmembrane</keyword>
<name>A0A9P9DPR4_9HYPO</name>
<sequence length="554" mass="61589">MISFCHSAWVPRLITLSLFANALLIYYYLFLTPEQPASTTSSSSAFPSLPILPSTNYREIVTPEDQSFWPYRVYKTSHFTPPHFSITTNGGAVADGYIFITPEARGGNGPNQSLPLIMTQDGDLVYCWDQVGLRDFQVQTIKGKPYLTSWQGIPKVGHGYGEWVTMDDGYIRSSTHLDIQVNTRKEHINPTSFMDFHEHEVTPEGTVLVTAYNTTTYDLSSVGGPVNGWVVDSLLFEIDIETSEVVYSWSALDHINISKSKLSVPSNLGDGTEGRPYDFFHLNSIQPVGEDQLLISSRHYCACFMISRSTGDVIWELNGSGEGGDFGPLPPEGQFRYQHHARAHDVTSSGFRLSLFDNHNRNGDSGAVTSRSIMLDIKLPPSQDSPPRILHTLEPHKSLYANSQGSYQADLSNGNGLLGYGQIPVITEYGPSGDSNDIRWEARFGNDNTVDSYRAFKSDWKGTPKEWPPSLVYERNGTDMKAYVSWNGATEVQQWNLYEEEVGVGLTAIGQAIAHGFETAIEIPATLFARPRCIIAVAVQDDRELLYSNTACFE</sequence>
<dbReference type="AlphaFoldDB" id="A0A9P9DPR4"/>
<evidence type="ECO:0000256" key="1">
    <source>
        <dbReference type="SAM" id="Phobius"/>
    </source>
</evidence>
<protein>
    <submittedName>
        <fullName evidence="2">ASST-domain-containing protein</fullName>
    </submittedName>
</protein>
<proteinExistence type="predicted"/>
<dbReference type="OrthoDB" id="5377172at2759"/>
<keyword evidence="3" id="KW-1185">Reference proteome</keyword>
<reference evidence="2" key="1">
    <citation type="journal article" date="2021" name="Nat. Commun.">
        <title>Genetic determinants of endophytism in the Arabidopsis root mycobiome.</title>
        <authorList>
            <person name="Mesny F."/>
            <person name="Miyauchi S."/>
            <person name="Thiergart T."/>
            <person name="Pickel B."/>
            <person name="Atanasova L."/>
            <person name="Karlsson M."/>
            <person name="Huettel B."/>
            <person name="Barry K.W."/>
            <person name="Haridas S."/>
            <person name="Chen C."/>
            <person name="Bauer D."/>
            <person name="Andreopoulos W."/>
            <person name="Pangilinan J."/>
            <person name="LaButti K."/>
            <person name="Riley R."/>
            <person name="Lipzen A."/>
            <person name="Clum A."/>
            <person name="Drula E."/>
            <person name="Henrissat B."/>
            <person name="Kohler A."/>
            <person name="Grigoriev I.V."/>
            <person name="Martin F.M."/>
            <person name="Hacquard S."/>
        </authorList>
    </citation>
    <scope>NUCLEOTIDE SEQUENCE</scope>
    <source>
        <strain evidence="2">MPI-CAGE-AT-0147</strain>
    </source>
</reference>
<dbReference type="EMBL" id="JAGMUV010000023">
    <property type="protein sequence ID" value="KAH7123023.1"/>
    <property type="molecule type" value="Genomic_DNA"/>
</dbReference>
<keyword evidence="1" id="KW-0472">Membrane</keyword>
<dbReference type="PANTHER" id="PTHR35340:SF6">
    <property type="entry name" value="ASST-DOMAIN-CONTAINING PROTEIN"/>
    <property type="match status" value="1"/>
</dbReference>
<dbReference type="Pfam" id="PF14269">
    <property type="entry name" value="Arylsulfotran_2"/>
    <property type="match status" value="1"/>
</dbReference>
<dbReference type="InterPro" id="IPR039535">
    <property type="entry name" value="ASST-like"/>
</dbReference>
<dbReference type="PANTHER" id="PTHR35340">
    <property type="entry name" value="PQQ ENZYME REPEAT PROTEIN-RELATED"/>
    <property type="match status" value="1"/>
</dbReference>
<feature type="transmembrane region" description="Helical" evidence="1">
    <location>
        <begin position="12"/>
        <end position="31"/>
    </location>
</feature>
<dbReference type="Proteomes" id="UP000738349">
    <property type="component" value="Unassembled WGS sequence"/>
</dbReference>
<dbReference type="InterPro" id="IPR053143">
    <property type="entry name" value="Arylsulfate_ST"/>
</dbReference>
<comment type="caution">
    <text evidence="2">The sequence shown here is derived from an EMBL/GenBank/DDBJ whole genome shotgun (WGS) entry which is preliminary data.</text>
</comment>
<organism evidence="2 3">
    <name type="scientific">Dactylonectria macrodidyma</name>
    <dbReference type="NCBI Taxonomy" id="307937"/>
    <lineage>
        <taxon>Eukaryota</taxon>
        <taxon>Fungi</taxon>
        <taxon>Dikarya</taxon>
        <taxon>Ascomycota</taxon>
        <taxon>Pezizomycotina</taxon>
        <taxon>Sordariomycetes</taxon>
        <taxon>Hypocreomycetidae</taxon>
        <taxon>Hypocreales</taxon>
        <taxon>Nectriaceae</taxon>
        <taxon>Dactylonectria</taxon>
    </lineage>
</organism>
<accession>A0A9P9DPR4</accession>
<evidence type="ECO:0000313" key="2">
    <source>
        <dbReference type="EMBL" id="KAH7123023.1"/>
    </source>
</evidence>
<gene>
    <name evidence="2" type="ORF">EDB81DRAFT_225780</name>
</gene>
<evidence type="ECO:0000313" key="3">
    <source>
        <dbReference type="Proteomes" id="UP000738349"/>
    </source>
</evidence>